<dbReference type="Gene3D" id="3.90.1150.10">
    <property type="entry name" value="Aspartate Aminotransferase, domain 1"/>
    <property type="match status" value="1"/>
</dbReference>
<evidence type="ECO:0000256" key="5">
    <source>
        <dbReference type="ARBA" id="ARBA00022898"/>
    </source>
</evidence>
<evidence type="ECO:0000256" key="2">
    <source>
        <dbReference type="ARBA" id="ARBA00008954"/>
    </source>
</evidence>
<name>A0A0F9RJP2_9ZZZZ</name>
<dbReference type="GO" id="GO:0008483">
    <property type="term" value="F:transaminase activity"/>
    <property type="evidence" value="ECO:0007669"/>
    <property type="project" value="UniProtKB-KW"/>
</dbReference>
<dbReference type="PANTHER" id="PTHR43552">
    <property type="entry name" value="DIAMINOBUTYRATE--2-OXOGLUTARATE AMINOTRANSFERASE"/>
    <property type="match status" value="1"/>
</dbReference>
<dbReference type="NCBIfam" id="TIGR00709">
    <property type="entry name" value="dat"/>
    <property type="match status" value="1"/>
</dbReference>
<dbReference type="GO" id="GO:0030170">
    <property type="term" value="F:pyridoxal phosphate binding"/>
    <property type="evidence" value="ECO:0007669"/>
    <property type="project" value="InterPro"/>
</dbReference>
<evidence type="ECO:0000256" key="3">
    <source>
        <dbReference type="ARBA" id="ARBA00022576"/>
    </source>
</evidence>
<dbReference type="InterPro" id="IPR049704">
    <property type="entry name" value="Aminotrans_3_PPA_site"/>
</dbReference>
<comment type="caution">
    <text evidence="6">The sequence shown here is derived from an EMBL/GenBank/DDBJ whole genome shotgun (WGS) entry which is preliminary data.</text>
</comment>
<keyword evidence="4" id="KW-0808">Transferase</keyword>
<keyword evidence="3" id="KW-0032">Aminotransferase</keyword>
<organism evidence="6">
    <name type="scientific">marine sediment metagenome</name>
    <dbReference type="NCBI Taxonomy" id="412755"/>
    <lineage>
        <taxon>unclassified sequences</taxon>
        <taxon>metagenomes</taxon>
        <taxon>ecological metagenomes</taxon>
    </lineage>
</organism>
<dbReference type="InterPro" id="IPR015421">
    <property type="entry name" value="PyrdxlP-dep_Trfase_major"/>
</dbReference>
<dbReference type="PIRSF" id="PIRSF000521">
    <property type="entry name" value="Transaminase_4ab_Lys_Orn"/>
    <property type="match status" value="1"/>
</dbReference>
<dbReference type="InterPro" id="IPR015422">
    <property type="entry name" value="PyrdxlP-dep_Trfase_small"/>
</dbReference>
<evidence type="ECO:0000256" key="1">
    <source>
        <dbReference type="ARBA" id="ARBA00001933"/>
    </source>
</evidence>
<dbReference type="PANTHER" id="PTHR43552:SF1">
    <property type="entry name" value="DIAMINOBUTYRATE--2-OXOGLUTARATE AMINOTRANSFERASE"/>
    <property type="match status" value="1"/>
</dbReference>
<proteinExistence type="inferred from homology"/>
<dbReference type="InterPro" id="IPR015424">
    <property type="entry name" value="PyrdxlP-dep_Trfase"/>
</dbReference>
<evidence type="ECO:0000313" key="6">
    <source>
        <dbReference type="EMBL" id="KKN56735.1"/>
    </source>
</evidence>
<comment type="cofactor">
    <cofactor evidence="1">
        <name>pyridoxal 5'-phosphate</name>
        <dbReference type="ChEBI" id="CHEBI:597326"/>
    </cofactor>
</comment>
<accession>A0A0F9RJP2</accession>
<reference evidence="6" key="1">
    <citation type="journal article" date="2015" name="Nature">
        <title>Complex archaea that bridge the gap between prokaryotes and eukaryotes.</title>
        <authorList>
            <person name="Spang A."/>
            <person name="Saw J.H."/>
            <person name="Jorgensen S.L."/>
            <person name="Zaremba-Niedzwiedzka K."/>
            <person name="Martijn J."/>
            <person name="Lind A.E."/>
            <person name="van Eijk R."/>
            <person name="Schleper C."/>
            <person name="Guy L."/>
            <person name="Ettema T.J."/>
        </authorList>
    </citation>
    <scope>NUCLEOTIDE SEQUENCE</scope>
</reference>
<dbReference type="SUPFAM" id="SSF53383">
    <property type="entry name" value="PLP-dependent transferases"/>
    <property type="match status" value="1"/>
</dbReference>
<dbReference type="AlphaFoldDB" id="A0A0F9RJP2"/>
<dbReference type="InterPro" id="IPR005814">
    <property type="entry name" value="Aminotrans_3"/>
</dbReference>
<comment type="similarity">
    <text evidence="2">Belongs to the class-III pyridoxal-phosphate-dependent aminotransferase family.</text>
</comment>
<dbReference type="InterPro" id="IPR004637">
    <property type="entry name" value="Dat"/>
</dbReference>
<dbReference type="FunFam" id="3.40.640.10:FF:000004">
    <property type="entry name" value="Acetylornithine aminotransferase"/>
    <property type="match status" value="1"/>
</dbReference>
<evidence type="ECO:0000256" key="4">
    <source>
        <dbReference type="ARBA" id="ARBA00022679"/>
    </source>
</evidence>
<keyword evidence="5" id="KW-0663">Pyridoxal phosphate</keyword>
<dbReference type="Gene3D" id="3.40.640.10">
    <property type="entry name" value="Type I PLP-dependent aspartate aminotransferase-like (Major domain)"/>
    <property type="match status" value="1"/>
</dbReference>
<dbReference type="Pfam" id="PF00202">
    <property type="entry name" value="Aminotran_3"/>
    <property type="match status" value="1"/>
</dbReference>
<dbReference type="PROSITE" id="PS00600">
    <property type="entry name" value="AA_TRANSFER_CLASS_3"/>
    <property type="match status" value="1"/>
</dbReference>
<protein>
    <recommendedName>
        <fullName evidence="7">Aspartate aminotransferase family protein</fullName>
    </recommendedName>
</protein>
<dbReference type="CDD" id="cd00610">
    <property type="entry name" value="OAT_like"/>
    <property type="match status" value="1"/>
</dbReference>
<evidence type="ECO:0008006" key="7">
    <source>
        <dbReference type="Google" id="ProtNLM"/>
    </source>
</evidence>
<sequence>MDFKSLSFPDAPVIKIQPPGPRSKEYLSFQSAHESSAVSYPRGMPMALSSARGATVEDVDGNVYIDFFGGAGVMNVGHANPKVLEDVSKQLSNLTHSLDFPNEPRKALIDTLFSLFPDPLKRVLFGGPTGSDAVEAAVKLAKYNTHRHPLISFEGAYHGMSSGALSLSSGLSFKEDFLPLIPEVHFAPYAYCYRCAFGKTSESCDLECVKYIEHILEDPHSGVGKPAAIIVEAIQGEGGSIIPPEKFLTGIRKACDKNNVIMIVDEIQAGLGRTGKMFAFEHSGIVPDIITLSKGLGGLGFPISCIAYKEKLDTLPPGKHIGTFRGNVIAYTAGAAALRFMIENNLAEHSFNLGEKMLSWLKDIEKDSSIVGEARGRGLMLGIELVKDKASKEPAPDLAQKVRTICHQHGLLVEIGGHYSNVVRFLPPLVLTEELAKKGIEIFADSIREVDEEQ</sequence>
<dbReference type="EMBL" id="LAZR01000833">
    <property type="protein sequence ID" value="KKN56735.1"/>
    <property type="molecule type" value="Genomic_DNA"/>
</dbReference>
<gene>
    <name evidence="6" type="ORF">LCGC14_0569170</name>
</gene>